<dbReference type="GO" id="GO:0043171">
    <property type="term" value="P:peptide catabolic process"/>
    <property type="evidence" value="ECO:0007669"/>
    <property type="project" value="TreeGrafter"/>
</dbReference>
<dbReference type="InterPro" id="IPR050344">
    <property type="entry name" value="Peptidase_M1_aminopeptidases"/>
</dbReference>
<dbReference type="AlphaFoldDB" id="A0A382GCR1"/>
<organism evidence="2">
    <name type="scientific">marine metagenome</name>
    <dbReference type="NCBI Taxonomy" id="408172"/>
    <lineage>
        <taxon>unclassified sequences</taxon>
        <taxon>metagenomes</taxon>
        <taxon>ecological metagenomes</taxon>
    </lineage>
</organism>
<dbReference type="SUPFAM" id="SSF63737">
    <property type="entry name" value="Leukotriene A4 hydrolase N-terminal domain"/>
    <property type="match status" value="1"/>
</dbReference>
<dbReference type="EMBL" id="UINC01054822">
    <property type="protein sequence ID" value="SVB72990.1"/>
    <property type="molecule type" value="Genomic_DNA"/>
</dbReference>
<protein>
    <recommendedName>
        <fullName evidence="1">Aminopeptidase N-like N-terminal domain-containing protein</fullName>
    </recommendedName>
</protein>
<dbReference type="Gene3D" id="3.30.2010.30">
    <property type="match status" value="1"/>
</dbReference>
<gene>
    <name evidence="2" type="ORF">METZ01_LOCUS225844</name>
</gene>
<dbReference type="GO" id="GO:0008270">
    <property type="term" value="F:zinc ion binding"/>
    <property type="evidence" value="ECO:0007669"/>
    <property type="project" value="TreeGrafter"/>
</dbReference>
<dbReference type="SUPFAM" id="SSF55486">
    <property type="entry name" value="Metalloproteases ('zincins'), catalytic domain"/>
    <property type="match status" value="1"/>
</dbReference>
<dbReference type="PANTHER" id="PTHR11533:SF174">
    <property type="entry name" value="PUROMYCIN-SENSITIVE AMINOPEPTIDASE-RELATED"/>
    <property type="match status" value="1"/>
</dbReference>
<dbReference type="Gene3D" id="2.60.40.1730">
    <property type="entry name" value="tricorn interacting facor f3 domain"/>
    <property type="match status" value="1"/>
</dbReference>
<dbReference type="InterPro" id="IPR042097">
    <property type="entry name" value="Aminopeptidase_N-like_N_sf"/>
</dbReference>
<dbReference type="GO" id="GO:0042277">
    <property type="term" value="F:peptide binding"/>
    <property type="evidence" value="ECO:0007669"/>
    <property type="project" value="TreeGrafter"/>
</dbReference>
<dbReference type="PRINTS" id="PR00756">
    <property type="entry name" value="ALADIPTASE"/>
</dbReference>
<name>A0A382GCR1_9ZZZZ</name>
<accession>A0A382GCR1</accession>
<dbReference type="InterPro" id="IPR045357">
    <property type="entry name" value="Aminopeptidase_N-like_N"/>
</dbReference>
<sequence length="288" mass="32489">MRALFLAICIFAEIAACTRPAINVDPGVSLQLAQYRAANISDILYELHFDIPAEIDADIQSKVGINFTLKDDSQALQFDFREGEEKIHAVFVNGELSDYRFLNEHIVIPPEELVVGKNIVNIELAAGTTSLNRNPGYLYTLFVPDRARTAFPLFDQPDLKATFELSLVLASDWVAMSNAPIQEVISSENRNIYRFEKSDLISSYLFSFIAGEFETITQEVDGRLWTMLHRESDTNKVSRNIDEIFNLHAAALGWLEEYTGIAYPYQKFGFVLIPSFQYGGMEHVGAIQ</sequence>
<feature type="non-terminal residue" evidence="2">
    <location>
        <position position="288"/>
    </location>
</feature>
<dbReference type="GO" id="GO:0005615">
    <property type="term" value="C:extracellular space"/>
    <property type="evidence" value="ECO:0007669"/>
    <property type="project" value="TreeGrafter"/>
</dbReference>
<dbReference type="InterPro" id="IPR001930">
    <property type="entry name" value="Peptidase_M1"/>
</dbReference>
<dbReference type="GO" id="GO:0016020">
    <property type="term" value="C:membrane"/>
    <property type="evidence" value="ECO:0007669"/>
    <property type="project" value="TreeGrafter"/>
</dbReference>
<feature type="domain" description="Aminopeptidase N-like N-terminal" evidence="1">
    <location>
        <begin position="136"/>
        <end position="205"/>
    </location>
</feature>
<dbReference type="GO" id="GO:0005737">
    <property type="term" value="C:cytoplasm"/>
    <property type="evidence" value="ECO:0007669"/>
    <property type="project" value="TreeGrafter"/>
</dbReference>
<evidence type="ECO:0000259" key="1">
    <source>
        <dbReference type="Pfam" id="PF17900"/>
    </source>
</evidence>
<dbReference type="Pfam" id="PF17900">
    <property type="entry name" value="Peptidase_M1_N"/>
    <property type="match status" value="1"/>
</dbReference>
<dbReference type="GO" id="GO:0070006">
    <property type="term" value="F:metalloaminopeptidase activity"/>
    <property type="evidence" value="ECO:0007669"/>
    <property type="project" value="TreeGrafter"/>
</dbReference>
<reference evidence="2" key="1">
    <citation type="submission" date="2018-05" db="EMBL/GenBank/DDBJ databases">
        <authorList>
            <person name="Lanie J.A."/>
            <person name="Ng W.-L."/>
            <person name="Kazmierczak K.M."/>
            <person name="Andrzejewski T.M."/>
            <person name="Davidsen T.M."/>
            <person name="Wayne K.J."/>
            <person name="Tettelin H."/>
            <person name="Glass J.I."/>
            <person name="Rusch D."/>
            <person name="Podicherti R."/>
            <person name="Tsui H.-C.T."/>
            <person name="Winkler M.E."/>
        </authorList>
    </citation>
    <scope>NUCLEOTIDE SEQUENCE</scope>
</reference>
<evidence type="ECO:0000313" key="2">
    <source>
        <dbReference type="EMBL" id="SVB72990.1"/>
    </source>
</evidence>
<dbReference type="PANTHER" id="PTHR11533">
    <property type="entry name" value="PROTEASE M1 ZINC METALLOPROTEASE"/>
    <property type="match status" value="1"/>
</dbReference>
<proteinExistence type="predicted"/>
<dbReference type="GO" id="GO:0006508">
    <property type="term" value="P:proteolysis"/>
    <property type="evidence" value="ECO:0007669"/>
    <property type="project" value="InterPro"/>
</dbReference>